<dbReference type="GO" id="GO:0000160">
    <property type="term" value="P:phosphorelay signal transduction system"/>
    <property type="evidence" value="ECO:0007669"/>
    <property type="project" value="InterPro"/>
</dbReference>
<dbReference type="CDD" id="cd00383">
    <property type="entry name" value="trans_reg_C"/>
    <property type="match status" value="1"/>
</dbReference>
<gene>
    <name evidence="4" type="ORF">FLL45_13875</name>
</gene>
<evidence type="ECO:0000313" key="4">
    <source>
        <dbReference type="EMBL" id="TQV74142.1"/>
    </source>
</evidence>
<evidence type="ECO:0000313" key="5">
    <source>
        <dbReference type="Proteomes" id="UP000317839"/>
    </source>
</evidence>
<dbReference type="AlphaFoldDB" id="A0A545TA95"/>
<feature type="domain" description="OmpR/PhoB-type" evidence="3">
    <location>
        <begin position="8"/>
        <end position="107"/>
    </location>
</feature>
<dbReference type="Gene3D" id="1.10.10.10">
    <property type="entry name" value="Winged helix-like DNA-binding domain superfamily/Winged helix DNA-binding domain"/>
    <property type="match status" value="1"/>
</dbReference>
<dbReference type="Proteomes" id="UP000317839">
    <property type="component" value="Unassembled WGS sequence"/>
</dbReference>
<accession>A0A545TA95</accession>
<dbReference type="EMBL" id="VIKR01000003">
    <property type="protein sequence ID" value="TQV74142.1"/>
    <property type="molecule type" value="Genomic_DNA"/>
</dbReference>
<dbReference type="InterPro" id="IPR036388">
    <property type="entry name" value="WH-like_DNA-bd_sf"/>
</dbReference>
<evidence type="ECO:0000256" key="2">
    <source>
        <dbReference type="PROSITE-ProRule" id="PRU01091"/>
    </source>
</evidence>
<dbReference type="InterPro" id="IPR001867">
    <property type="entry name" value="OmpR/PhoB-type_DNA-bd"/>
</dbReference>
<dbReference type="SMART" id="SM00862">
    <property type="entry name" value="Trans_reg_C"/>
    <property type="match status" value="1"/>
</dbReference>
<evidence type="ECO:0000256" key="1">
    <source>
        <dbReference type="ARBA" id="ARBA00023125"/>
    </source>
</evidence>
<sequence>MAALEPEITSITFSDYFRLDPDTQTLTTDCKVFHLRSKLWQLFIHLINNPDKLVTREQLIHDIWLGNHYTGEKGLTHAVCHLRKVLKTGNIPARIITVPKKGYMLTNSVAANQASASIASPRPILVNAEQAEPVKKFHAGYPVS</sequence>
<feature type="DNA-binding region" description="OmpR/PhoB-type" evidence="2">
    <location>
        <begin position="8"/>
        <end position="107"/>
    </location>
</feature>
<reference evidence="4 5" key="1">
    <citation type="submission" date="2019-06" db="EMBL/GenBank/DDBJ databases">
        <title>Draft genome of Aliikangiella marina GYP-15.</title>
        <authorList>
            <person name="Wang G."/>
        </authorList>
    </citation>
    <scope>NUCLEOTIDE SEQUENCE [LARGE SCALE GENOMIC DNA]</scope>
    <source>
        <strain evidence="4 5">GYP-15</strain>
    </source>
</reference>
<dbReference type="PROSITE" id="PS51755">
    <property type="entry name" value="OMPR_PHOB"/>
    <property type="match status" value="1"/>
</dbReference>
<dbReference type="Pfam" id="PF00486">
    <property type="entry name" value="Trans_reg_C"/>
    <property type="match status" value="1"/>
</dbReference>
<dbReference type="InterPro" id="IPR016032">
    <property type="entry name" value="Sig_transdc_resp-reg_C-effctor"/>
</dbReference>
<organism evidence="4 5">
    <name type="scientific">Aliikangiella marina</name>
    <dbReference type="NCBI Taxonomy" id="1712262"/>
    <lineage>
        <taxon>Bacteria</taxon>
        <taxon>Pseudomonadati</taxon>
        <taxon>Pseudomonadota</taxon>
        <taxon>Gammaproteobacteria</taxon>
        <taxon>Oceanospirillales</taxon>
        <taxon>Pleioneaceae</taxon>
        <taxon>Aliikangiella</taxon>
    </lineage>
</organism>
<dbReference type="GO" id="GO:0006355">
    <property type="term" value="P:regulation of DNA-templated transcription"/>
    <property type="evidence" value="ECO:0007669"/>
    <property type="project" value="InterPro"/>
</dbReference>
<dbReference type="OrthoDB" id="6199523at2"/>
<dbReference type="GO" id="GO:0003677">
    <property type="term" value="F:DNA binding"/>
    <property type="evidence" value="ECO:0007669"/>
    <property type="project" value="UniProtKB-UniRule"/>
</dbReference>
<proteinExistence type="predicted"/>
<keyword evidence="1 2" id="KW-0238">DNA-binding</keyword>
<dbReference type="SUPFAM" id="SSF46894">
    <property type="entry name" value="C-terminal effector domain of the bipartite response regulators"/>
    <property type="match status" value="1"/>
</dbReference>
<evidence type="ECO:0000259" key="3">
    <source>
        <dbReference type="PROSITE" id="PS51755"/>
    </source>
</evidence>
<comment type="caution">
    <text evidence="4">The sequence shown here is derived from an EMBL/GenBank/DDBJ whole genome shotgun (WGS) entry which is preliminary data.</text>
</comment>
<keyword evidence="5" id="KW-1185">Reference proteome</keyword>
<name>A0A545TA95_9GAMM</name>
<protein>
    <recommendedName>
        <fullName evidence="3">OmpR/PhoB-type domain-containing protein</fullName>
    </recommendedName>
</protein>